<feature type="region of interest" description="Disordered" evidence="1">
    <location>
        <begin position="196"/>
        <end position="230"/>
    </location>
</feature>
<comment type="caution">
    <text evidence="3">The sequence shown here is derived from an EMBL/GenBank/DDBJ whole genome shotgun (WGS) entry which is preliminary data.</text>
</comment>
<protein>
    <submittedName>
        <fullName evidence="3">Uncharacterized protein</fullName>
    </submittedName>
</protein>
<feature type="compositionally biased region" description="Low complexity" evidence="1">
    <location>
        <begin position="206"/>
        <end position="216"/>
    </location>
</feature>
<proteinExistence type="predicted"/>
<dbReference type="EMBL" id="SKBQ01000011">
    <property type="protein sequence ID" value="TPX18152.1"/>
    <property type="molecule type" value="Genomic_DNA"/>
</dbReference>
<keyword evidence="2" id="KW-0472">Membrane</keyword>
<gene>
    <name evidence="3" type="ORF">E0L32_002661</name>
</gene>
<dbReference type="GeneID" id="41970108"/>
<dbReference type="Proteomes" id="UP000319257">
    <property type="component" value="Unassembled WGS sequence"/>
</dbReference>
<feature type="compositionally biased region" description="Basic and acidic residues" evidence="1">
    <location>
        <begin position="348"/>
        <end position="366"/>
    </location>
</feature>
<evidence type="ECO:0000256" key="1">
    <source>
        <dbReference type="SAM" id="MobiDB-lite"/>
    </source>
</evidence>
<keyword evidence="4" id="KW-1185">Reference proteome</keyword>
<feature type="transmembrane region" description="Helical" evidence="2">
    <location>
        <begin position="92"/>
        <end position="114"/>
    </location>
</feature>
<evidence type="ECO:0000313" key="4">
    <source>
        <dbReference type="Proteomes" id="UP000319257"/>
    </source>
</evidence>
<feature type="region of interest" description="Disordered" evidence="1">
    <location>
        <begin position="328"/>
        <end position="396"/>
    </location>
</feature>
<keyword evidence="2" id="KW-1133">Transmembrane helix</keyword>
<evidence type="ECO:0000256" key="2">
    <source>
        <dbReference type="SAM" id="Phobius"/>
    </source>
</evidence>
<keyword evidence="2" id="KW-0812">Transmembrane</keyword>
<feature type="transmembrane region" description="Helical" evidence="2">
    <location>
        <begin position="126"/>
        <end position="151"/>
    </location>
</feature>
<evidence type="ECO:0000313" key="3">
    <source>
        <dbReference type="EMBL" id="TPX18152.1"/>
    </source>
</evidence>
<dbReference type="AlphaFoldDB" id="A0A507B761"/>
<sequence>MGYHQNQAQFDRAKWRKRFLLPCWAIQICLLMALIGIFSYRISETVAHYEENDKKGNLPVVEMVWECTNIGLSLLSLLLNTMEVAKMVSETLTPFFMLFTHTIKLTSAAAILALDVVQFLARGRDIWSTTGLAIDIGFIVATLIPTIYAFITFRRLSRYDDYHHPVNVKAYGFSNDEHVELGHAVDIRAGGPYDRHLSTEYHSPQSRSRSASAASSVPTLSSLRRKSTGGPTVTVDYVAAPMAARRESYDHKRDTQFEEYVSRRASVHLKEDIDRAVGAEFGWGGGAASLSSARNSLDRSDSVVVGGGVVASGRPRDSVGRTRSWASEQGLVAVPEEEFDDNNPLLDQNRRPSSEDERVPHPRRLDNGSNGQDMSRAVSPPSAEVELENRKRRRDQ</sequence>
<dbReference type="OrthoDB" id="5211263at2759"/>
<feature type="transmembrane region" description="Helical" evidence="2">
    <location>
        <begin position="63"/>
        <end position="80"/>
    </location>
</feature>
<feature type="transmembrane region" description="Helical" evidence="2">
    <location>
        <begin position="21"/>
        <end position="43"/>
    </location>
</feature>
<name>A0A507B761_9PEZI</name>
<dbReference type="InParanoid" id="A0A507B761"/>
<organism evidence="3 4">
    <name type="scientific">Thyridium curvatum</name>
    <dbReference type="NCBI Taxonomy" id="1093900"/>
    <lineage>
        <taxon>Eukaryota</taxon>
        <taxon>Fungi</taxon>
        <taxon>Dikarya</taxon>
        <taxon>Ascomycota</taxon>
        <taxon>Pezizomycotina</taxon>
        <taxon>Sordariomycetes</taxon>
        <taxon>Sordariomycetidae</taxon>
        <taxon>Thyridiales</taxon>
        <taxon>Thyridiaceae</taxon>
        <taxon>Thyridium</taxon>
    </lineage>
</organism>
<reference evidence="3 4" key="1">
    <citation type="submission" date="2019-06" db="EMBL/GenBank/DDBJ databases">
        <title>Draft genome sequence of the filamentous fungus Phialemoniopsis curvata isolated from diesel fuel.</title>
        <authorList>
            <person name="Varaljay V.A."/>
            <person name="Lyon W.J."/>
            <person name="Crouch A.L."/>
            <person name="Drake C.E."/>
            <person name="Hollomon J.M."/>
            <person name="Nadeau L.J."/>
            <person name="Nunn H.S."/>
            <person name="Stevenson B.S."/>
            <person name="Bojanowski C.L."/>
            <person name="Crookes-Goodson W.J."/>
        </authorList>
    </citation>
    <scope>NUCLEOTIDE SEQUENCE [LARGE SCALE GENOMIC DNA]</scope>
    <source>
        <strain evidence="3 4">D216</strain>
    </source>
</reference>
<accession>A0A507B761</accession>
<dbReference type="RefSeq" id="XP_030999863.1">
    <property type="nucleotide sequence ID" value="XM_031136875.1"/>
</dbReference>